<dbReference type="Pfam" id="PF00486">
    <property type="entry name" value="Trans_reg_C"/>
    <property type="match status" value="1"/>
</dbReference>
<dbReference type="Pfam" id="PF13401">
    <property type="entry name" value="AAA_22"/>
    <property type="match status" value="1"/>
</dbReference>
<dbReference type="InterPro" id="IPR016032">
    <property type="entry name" value="Sig_transdc_resp-reg_C-effctor"/>
</dbReference>
<dbReference type="GO" id="GO:0003677">
    <property type="term" value="F:DNA binding"/>
    <property type="evidence" value="ECO:0007669"/>
    <property type="project" value="UniProtKB-UniRule"/>
</dbReference>
<keyword evidence="5" id="KW-1185">Reference proteome</keyword>
<dbReference type="SUPFAM" id="SSF46894">
    <property type="entry name" value="C-terminal effector domain of the bipartite response regulators"/>
    <property type="match status" value="1"/>
</dbReference>
<feature type="domain" description="OmpR/PhoB-type" evidence="3">
    <location>
        <begin position="1"/>
        <end position="98"/>
    </location>
</feature>
<protein>
    <submittedName>
        <fullName evidence="4">Putative ATPase/DNA-binding winged helix-turn-helix (WHTH) protein</fullName>
    </submittedName>
</protein>
<dbReference type="PROSITE" id="PS51755">
    <property type="entry name" value="OMPR_PHOB"/>
    <property type="match status" value="1"/>
</dbReference>
<dbReference type="AlphaFoldDB" id="A0A7W6GLM0"/>
<name>A0A7W6GLM0_9HYPH</name>
<evidence type="ECO:0000313" key="4">
    <source>
        <dbReference type="EMBL" id="MBB3979547.1"/>
    </source>
</evidence>
<dbReference type="InterPro" id="IPR049945">
    <property type="entry name" value="AAA_22"/>
</dbReference>
<dbReference type="Gene3D" id="3.40.50.300">
    <property type="entry name" value="P-loop containing nucleotide triphosphate hydrolases"/>
    <property type="match status" value="1"/>
</dbReference>
<organism evidence="4 5">
    <name type="scientific">Mycoplana azooxidifex</name>
    <dbReference type="NCBI Taxonomy" id="1636188"/>
    <lineage>
        <taxon>Bacteria</taxon>
        <taxon>Pseudomonadati</taxon>
        <taxon>Pseudomonadota</taxon>
        <taxon>Alphaproteobacteria</taxon>
        <taxon>Hyphomicrobiales</taxon>
        <taxon>Rhizobiaceae</taxon>
        <taxon>Mycoplana</taxon>
    </lineage>
</organism>
<dbReference type="Proteomes" id="UP000574761">
    <property type="component" value="Unassembled WGS sequence"/>
</dbReference>
<evidence type="ECO:0000256" key="1">
    <source>
        <dbReference type="ARBA" id="ARBA00023125"/>
    </source>
</evidence>
<dbReference type="InterPro" id="IPR036388">
    <property type="entry name" value="WH-like_DNA-bd_sf"/>
</dbReference>
<sequence length="913" mass="99401">MSTMRFLDFELDISRRFLTHRGEPVKVGSRALDILAVLASRSGEVISANEILQAVWPGSASAENSLRVHLVALRKALSIGDADSLVQSVAGRGYILSATVKTDVSNPETGQPVPRGKGNLPGRNTSVIGRENFIRRCLDLRQSRVMTIVGTGGIGKTTVALELAHLLSDEYEAVYFLDLAALSSPASIGPTLASLLGLSVYGDDPLPGITAALSDRRIMIVFDNCEHVITDTAQIVESITRTCPNVTVLATSREPLSIHAETIRRLGSLDVPEEGEVSADALQRSAVALFMDRMEHSFEIGAPLDSEQTAIVAAIVRRLEGIPLAIEFAATRVVDLGLKELLASLDRPLTVLRRGRRTAPRRQQTLQATLDWSYGFLTDNEKFALQALSVFAYSFSREGAYVVCGLSLGKEETEDAIWGLQSKSLLARSESGTALRLLETTREYATIKLAASGQQAEARLAHASLLLVRMRQAELLWDKLSTSQWMNGYGILIHDLRLALAFCEETGNFHLLHQLLAASGLLWTQLGLMNEQFRHIERAVKAFDDAPTTDTLVESQLRSAYGSIAYNVHSVAGDIEARRQFELAAMLARSLDDGTKLLRAGSGICALLTTQGSYHEANDVALGLVRDLGPIAEPAVDRILAHNNHYLGRHDDAYAHARRALDANGLAVRGTLTSGASFGQKTLSLMVMAKTAYLRGQIDKSLEHLDELTSDVLAVKHPISTCLGLAVGACPIYFGLGRQDQAHRFLDILRDISTRNSLVRWQEWVDGFDFALRAAHPDDEGVISSLRRGGNGPRLENIVTVAGKKAGIDLIELALAGEAGWCQAELLRLKGEILLDHGETGGRDLLLEGYEIAKLQSALTWQLKCATSLAKHATFKTLSADRERIDRTLALFPAHLAEAETHLRLPSMVGRHA</sequence>
<dbReference type="PANTHER" id="PTHR47691">
    <property type="entry name" value="REGULATOR-RELATED"/>
    <property type="match status" value="1"/>
</dbReference>
<dbReference type="GO" id="GO:0000160">
    <property type="term" value="P:phosphorelay signal transduction system"/>
    <property type="evidence" value="ECO:0007669"/>
    <property type="project" value="InterPro"/>
</dbReference>
<dbReference type="Gene3D" id="1.10.10.10">
    <property type="entry name" value="Winged helix-like DNA-binding domain superfamily/Winged helix DNA-binding domain"/>
    <property type="match status" value="1"/>
</dbReference>
<dbReference type="InterPro" id="IPR027417">
    <property type="entry name" value="P-loop_NTPase"/>
</dbReference>
<reference evidence="4 5" key="1">
    <citation type="submission" date="2020-08" db="EMBL/GenBank/DDBJ databases">
        <title>Genomic Encyclopedia of Type Strains, Phase IV (KMG-IV): sequencing the most valuable type-strain genomes for metagenomic binning, comparative biology and taxonomic classification.</title>
        <authorList>
            <person name="Goeker M."/>
        </authorList>
    </citation>
    <scope>NUCLEOTIDE SEQUENCE [LARGE SCALE GENOMIC DNA]</scope>
    <source>
        <strain evidence="4 5">DSM 100211</strain>
    </source>
</reference>
<proteinExistence type="predicted"/>
<evidence type="ECO:0000313" key="5">
    <source>
        <dbReference type="Proteomes" id="UP000574761"/>
    </source>
</evidence>
<dbReference type="SUPFAM" id="SSF52540">
    <property type="entry name" value="P-loop containing nucleoside triphosphate hydrolases"/>
    <property type="match status" value="1"/>
</dbReference>
<dbReference type="PRINTS" id="PR00364">
    <property type="entry name" value="DISEASERSIST"/>
</dbReference>
<dbReference type="CDD" id="cd00383">
    <property type="entry name" value="trans_reg_C"/>
    <property type="match status" value="1"/>
</dbReference>
<dbReference type="SMART" id="SM00862">
    <property type="entry name" value="Trans_reg_C"/>
    <property type="match status" value="1"/>
</dbReference>
<evidence type="ECO:0000259" key="3">
    <source>
        <dbReference type="PROSITE" id="PS51755"/>
    </source>
</evidence>
<dbReference type="EMBL" id="JACIEE010000012">
    <property type="protein sequence ID" value="MBB3979547.1"/>
    <property type="molecule type" value="Genomic_DNA"/>
</dbReference>
<keyword evidence="1 2" id="KW-0238">DNA-binding</keyword>
<dbReference type="GO" id="GO:0006355">
    <property type="term" value="P:regulation of DNA-templated transcription"/>
    <property type="evidence" value="ECO:0007669"/>
    <property type="project" value="InterPro"/>
</dbReference>
<feature type="DNA-binding region" description="OmpR/PhoB-type" evidence="2">
    <location>
        <begin position="1"/>
        <end position="98"/>
    </location>
</feature>
<evidence type="ECO:0000256" key="2">
    <source>
        <dbReference type="PROSITE-ProRule" id="PRU01091"/>
    </source>
</evidence>
<dbReference type="RefSeq" id="WP_183807786.1">
    <property type="nucleotide sequence ID" value="NZ_JACIEE010000012.1"/>
</dbReference>
<dbReference type="GO" id="GO:0016887">
    <property type="term" value="F:ATP hydrolysis activity"/>
    <property type="evidence" value="ECO:0007669"/>
    <property type="project" value="InterPro"/>
</dbReference>
<gene>
    <name evidence="4" type="ORF">GGQ64_004791</name>
</gene>
<accession>A0A7W6GLM0</accession>
<dbReference type="InterPro" id="IPR001867">
    <property type="entry name" value="OmpR/PhoB-type_DNA-bd"/>
</dbReference>
<dbReference type="PANTHER" id="PTHR47691:SF3">
    <property type="entry name" value="HTH-TYPE TRANSCRIPTIONAL REGULATOR RV0890C-RELATED"/>
    <property type="match status" value="1"/>
</dbReference>
<comment type="caution">
    <text evidence="4">The sequence shown here is derived from an EMBL/GenBank/DDBJ whole genome shotgun (WGS) entry which is preliminary data.</text>
</comment>